<evidence type="ECO:0000259" key="1">
    <source>
        <dbReference type="Pfam" id="PF09836"/>
    </source>
</evidence>
<keyword evidence="3" id="KW-1185">Reference proteome</keyword>
<proteinExistence type="predicted"/>
<keyword evidence="2" id="KW-0238">DNA-binding</keyword>
<accession>A0ABT9JBC1</accession>
<dbReference type="Gene3D" id="1.10.150.690">
    <property type="entry name" value="DUF2063"/>
    <property type="match status" value="1"/>
</dbReference>
<dbReference type="GO" id="GO:0003677">
    <property type="term" value="F:DNA binding"/>
    <property type="evidence" value="ECO:0007669"/>
    <property type="project" value="UniProtKB-KW"/>
</dbReference>
<evidence type="ECO:0000313" key="3">
    <source>
        <dbReference type="Proteomes" id="UP001224997"/>
    </source>
</evidence>
<dbReference type="InterPro" id="IPR044922">
    <property type="entry name" value="DUF2063_N_sf"/>
</dbReference>
<evidence type="ECO:0000313" key="2">
    <source>
        <dbReference type="EMBL" id="MDP5307116.1"/>
    </source>
</evidence>
<dbReference type="RefSeq" id="WP_305962968.1">
    <property type="nucleotide sequence ID" value="NZ_JAVAMQ010000006.1"/>
</dbReference>
<gene>
    <name evidence="2" type="ORF">Q5Y72_08415</name>
</gene>
<dbReference type="InterPro" id="IPR018640">
    <property type="entry name" value="DUF2063"/>
</dbReference>
<name>A0ABT9JBC1_9RHOB</name>
<reference evidence="2 3" key="1">
    <citation type="submission" date="2023-08" db="EMBL/GenBank/DDBJ databases">
        <authorList>
            <person name="Park J.-S."/>
        </authorList>
    </citation>
    <scope>NUCLEOTIDE SEQUENCE [LARGE SCALE GENOMIC DNA]</scope>
    <source>
        <strain evidence="2 3">2205BS29-5</strain>
    </source>
</reference>
<feature type="domain" description="Putative DNA-binding" evidence="1">
    <location>
        <begin position="9"/>
        <end position="98"/>
    </location>
</feature>
<organism evidence="2 3">
    <name type="scientific">Paracoccus spongiarum</name>
    <dbReference type="NCBI Taxonomy" id="3064387"/>
    <lineage>
        <taxon>Bacteria</taxon>
        <taxon>Pseudomonadati</taxon>
        <taxon>Pseudomonadota</taxon>
        <taxon>Alphaproteobacteria</taxon>
        <taxon>Rhodobacterales</taxon>
        <taxon>Paracoccaceae</taxon>
        <taxon>Paracoccus</taxon>
    </lineage>
</organism>
<sequence length="256" mass="26891">MPAPAEFHAGFAAGLRGGELPPGLAACPAEAAEIARRFAVYRNNVAVSLVAALARRFPVIRRLVGEAFFDQMARIFIAQHPPHSPVLLEWGAAMPEFLSGFPPLARHPYLADVARIEVARGAAFHAADAPPLAPAALAGADPAGLRLGLHPALRILPLDFAAVDVWARNQPGAAPRPIDIARPQIALILRDRRLDVPVRAISAADRLMLDRLRAGRTLLASAEAAAATDPAHDAAALLLQLARDGALVAPADGVLS</sequence>
<dbReference type="Proteomes" id="UP001224997">
    <property type="component" value="Unassembled WGS sequence"/>
</dbReference>
<comment type="caution">
    <text evidence="2">The sequence shown here is derived from an EMBL/GenBank/DDBJ whole genome shotgun (WGS) entry which is preliminary data.</text>
</comment>
<dbReference type="EMBL" id="JAVAMQ010000006">
    <property type="protein sequence ID" value="MDP5307116.1"/>
    <property type="molecule type" value="Genomic_DNA"/>
</dbReference>
<dbReference type="Pfam" id="PF09836">
    <property type="entry name" value="DUF2063"/>
    <property type="match status" value="1"/>
</dbReference>
<protein>
    <submittedName>
        <fullName evidence="2">DNA-binding domain-containing protein</fullName>
    </submittedName>
</protein>